<dbReference type="UniPathway" id="UPA00148">
    <property type="reaction ID" value="UER00233"/>
</dbReference>
<comment type="catalytic activity">
    <reaction evidence="9">
        <text>2 cob(II)alamin + reduced [electron-transfer flavoprotein] + 2 ATP = 2 adenosylcob(III)alamin + 2 triphosphate + oxidized [electron-transfer flavoprotein] + 3 H(+)</text>
        <dbReference type="Rhea" id="RHEA:28671"/>
        <dbReference type="Rhea" id="RHEA-COMP:10685"/>
        <dbReference type="Rhea" id="RHEA-COMP:10686"/>
        <dbReference type="ChEBI" id="CHEBI:15378"/>
        <dbReference type="ChEBI" id="CHEBI:16304"/>
        <dbReference type="ChEBI" id="CHEBI:18036"/>
        <dbReference type="ChEBI" id="CHEBI:18408"/>
        <dbReference type="ChEBI" id="CHEBI:30616"/>
        <dbReference type="ChEBI" id="CHEBI:57692"/>
        <dbReference type="ChEBI" id="CHEBI:58307"/>
        <dbReference type="EC" id="2.5.1.17"/>
    </reaction>
</comment>
<evidence type="ECO:0000256" key="9">
    <source>
        <dbReference type="ARBA" id="ARBA00048692"/>
    </source>
</evidence>
<sequence length="173" mass="18833">MEKGYIQVYTGKGKGKTTASIGLSVRAAGAGFKVLIAQFMKQGDYSEIKALERFSDLITVRQFGAGGWVKGKPSDKEKARAREGYNLVKEALSTGSHDVVVIEEGNLAVKYGLITLEEMLGLMEMKPDGTELIITGRYAADEVMARADLVSQIEPVKHYFADQGVKARVGIEK</sequence>
<dbReference type="PANTHER" id="PTHR46638:SF1">
    <property type="entry name" value="CORRINOID ADENOSYLTRANSFERASE"/>
    <property type="match status" value="1"/>
</dbReference>
<organism evidence="10 11">
    <name type="scientific">Desulfoluna spongiiphila</name>
    <dbReference type="NCBI Taxonomy" id="419481"/>
    <lineage>
        <taxon>Bacteria</taxon>
        <taxon>Pseudomonadati</taxon>
        <taxon>Thermodesulfobacteriota</taxon>
        <taxon>Desulfobacteria</taxon>
        <taxon>Desulfobacterales</taxon>
        <taxon>Desulfolunaceae</taxon>
        <taxon>Desulfoluna</taxon>
    </lineage>
</organism>
<evidence type="ECO:0000256" key="5">
    <source>
        <dbReference type="ARBA" id="ARBA00031529"/>
    </source>
</evidence>
<comment type="pathway">
    <text evidence="1">Cofactor biosynthesis; adenosylcobalamin biosynthesis; adenosylcobalamin from cob(II)yrinate a,c-diamide: step 2/7.</text>
</comment>
<evidence type="ECO:0000256" key="7">
    <source>
        <dbReference type="ARBA" id="ARBA00033354"/>
    </source>
</evidence>
<keyword evidence="11" id="KW-1185">Reference proteome</keyword>
<dbReference type="Pfam" id="PF02572">
    <property type="entry name" value="CobA_CobO_BtuR"/>
    <property type="match status" value="1"/>
</dbReference>
<evidence type="ECO:0000256" key="6">
    <source>
        <dbReference type="ARBA" id="ARBA00033334"/>
    </source>
</evidence>
<proteinExistence type="inferred from homology"/>
<reference evidence="10 11" key="1">
    <citation type="submission" date="2016-10" db="EMBL/GenBank/DDBJ databases">
        <authorList>
            <person name="de Groot N.N."/>
        </authorList>
    </citation>
    <scope>NUCLEOTIDE SEQUENCE [LARGE SCALE GENOMIC DNA]</scope>
    <source>
        <strain evidence="10 11">AA1</strain>
    </source>
</reference>
<dbReference type="SUPFAM" id="SSF52540">
    <property type="entry name" value="P-loop containing nucleoside triphosphate hydrolases"/>
    <property type="match status" value="1"/>
</dbReference>
<evidence type="ECO:0000256" key="1">
    <source>
        <dbReference type="ARBA" id="ARBA00005121"/>
    </source>
</evidence>
<dbReference type="GO" id="GO:0005524">
    <property type="term" value="F:ATP binding"/>
    <property type="evidence" value="ECO:0007669"/>
    <property type="project" value="InterPro"/>
</dbReference>
<dbReference type="AlphaFoldDB" id="A0A1G5JDC5"/>
<dbReference type="Gene3D" id="3.40.50.300">
    <property type="entry name" value="P-loop containing nucleotide triphosphate hydrolases"/>
    <property type="match status" value="1"/>
</dbReference>
<dbReference type="EMBL" id="FMUX01000028">
    <property type="protein sequence ID" value="SCY85940.1"/>
    <property type="molecule type" value="Genomic_DNA"/>
</dbReference>
<accession>A0A1G5JDC5</accession>
<dbReference type="CDD" id="cd00561">
    <property type="entry name" value="CobA_ACA"/>
    <property type="match status" value="1"/>
</dbReference>
<protein>
    <recommendedName>
        <fullName evidence="3">corrinoid adenosyltransferase</fullName>
        <ecNumber evidence="3">2.5.1.17</ecNumber>
    </recommendedName>
    <alternativeName>
        <fullName evidence="5">Cob(II)alamin adenosyltransferase</fullName>
    </alternativeName>
    <alternativeName>
        <fullName evidence="7">Cob(II)yrinic acid a,c-diamide adenosyltransferase</fullName>
    </alternativeName>
    <alternativeName>
        <fullName evidence="6">Cobinamide/cobalamin adenosyltransferase</fullName>
    </alternativeName>
</protein>
<dbReference type="RefSeq" id="WP_092215337.1">
    <property type="nucleotide sequence ID" value="NZ_FMUX01000028.1"/>
</dbReference>
<dbReference type="STRING" id="419481.SAMN05216233_12823"/>
<comment type="similarity">
    <text evidence="2">Belongs to the Cob(I)alamin adenosyltransferase family.</text>
</comment>
<name>A0A1G5JDC5_9BACT</name>
<dbReference type="OrthoDB" id="9810309at2"/>
<dbReference type="GO" id="GO:0008817">
    <property type="term" value="F:corrinoid adenosyltransferase activity"/>
    <property type="evidence" value="ECO:0007669"/>
    <property type="project" value="UniProtKB-EC"/>
</dbReference>
<evidence type="ECO:0000313" key="10">
    <source>
        <dbReference type="EMBL" id="SCY85940.1"/>
    </source>
</evidence>
<dbReference type="InterPro" id="IPR003724">
    <property type="entry name" value="CblAdoTrfase_CobA"/>
</dbReference>
<dbReference type="InterPro" id="IPR027417">
    <property type="entry name" value="P-loop_NTPase"/>
</dbReference>
<dbReference type="PANTHER" id="PTHR46638">
    <property type="entry name" value="CORRINOID ADENOSYLTRANSFERASE"/>
    <property type="match status" value="1"/>
</dbReference>
<comment type="catalytic activity">
    <reaction evidence="8">
        <text>2 cob(II)yrinate a,c diamide + reduced [electron-transfer flavoprotein] + 2 ATP = 2 adenosylcob(III)yrinate a,c-diamide + 2 triphosphate + oxidized [electron-transfer flavoprotein] + 3 H(+)</text>
        <dbReference type="Rhea" id="RHEA:11528"/>
        <dbReference type="Rhea" id="RHEA-COMP:10685"/>
        <dbReference type="Rhea" id="RHEA-COMP:10686"/>
        <dbReference type="ChEBI" id="CHEBI:15378"/>
        <dbReference type="ChEBI" id="CHEBI:18036"/>
        <dbReference type="ChEBI" id="CHEBI:30616"/>
        <dbReference type="ChEBI" id="CHEBI:57692"/>
        <dbReference type="ChEBI" id="CHEBI:58307"/>
        <dbReference type="ChEBI" id="CHEBI:58503"/>
        <dbReference type="ChEBI" id="CHEBI:58537"/>
        <dbReference type="EC" id="2.5.1.17"/>
    </reaction>
</comment>
<dbReference type="Proteomes" id="UP000198870">
    <property type="component" value="Unassembled WGS sequence"/>
</dbReference>
<keyword evidence="10" id="KW-0808">Transferase</keyword>
<evidence type="ECO:0000256" key="8">
    <source>
        <dbReference type="ARBA" id="ARBA00048555"/>
    </source>
</evidence>
<gene>
    <name evidence="10" type="ORF">SAMN05216233_12823</name>
</gene>
<evidence type="ECO:0000256" key="3">
    <source>
        <dbReference type="ARBA" id="ARBA00012454"/>
    </source>
</evidence>
<evidence type="ECO:0000256" key="2">
    <source>
        <dbReference type="ARBA" id="ARBA00007487"/>
    </source>
</evidence>
<evidence type="ECO:0000256" key="4">
    <source>
        <dbReference type="ARBA" id="ARBA00024929"/>
    </source>
</evidence>
<dbReference type="PIRSF" id="PIRSF015617">
    <property type="entry name" value="Adensltrnsf_CobA"/>
    <property type="match status" value="1"/>
</dbReference>
<dbReference type="EC" id="2.5.1.17" evidence="3"/>
<dbReference type="GO" id="GO:0009236">
    <property type="term" value="P:cobalamin biosynthetic process"/>
    <property type="evidence" value="ECO:0007669"/>
    <property type="project" value="UniProtKB-UniPathway"/>
</dbReference>
<evidence type="ECO:0000313" key="11">
    <source>
        <dbReference type="Proteomes" id="UP000198870"/>
    </source>
</evidence>
<comment type="function">
    <text evidence="4">Required for both de novo synthesis of the corrin ring for the assimilation of exogenous corrinoids. Participates in the adenosylation of a variety of incomplete and complete corrinoids.</text>
</comment>